<dbReference type="AlphaFoldDB" id="A0A915KFK3"/>
<proteinExistence type="predicted"/>
<accession>A0A915KFK3</accession>
<name>A0A915KFK3_ROMCU</name>
<sequence>MLLHSLLLVWNRQIENLLNSEFAQRGIAQMGIAQLEVAHMGIAQLGIRALGNSLNLESLN</sequence>
<evidence type="ECO:0000313" key="2">
    <source>
        <dbReference type="WBParaSite" id="nRc.2.0.1.t37155-RA"/>
    </source>
</evidence>
<protein>
    <submittedName>
        <fullName evidence="2">Uncharacterized protein</fullName>
    </submittedName>
</protein>
<dbReference type="Proteomes" id="UP000887565">
    <property type="component" value="Unplaced"/>
</dbReference>
<organism evidence="1 2">
    <name type="scientific">Romanomermis culicivorax</name>
    <name type="common">Nematode worm</name>
    <dbReference type="NCBI Taxonomy" id="13658"/>
    <lineage>
        <taxon>Eukaryota</taxon>
        <taxon>Metazoa</taxon>
        <taxon>Ecdysozoa</taxon>
        <taxon>Nematoda</taxon>
        <taxon>Enoplea</taxon>
        <taxon>Dorylaimia</taxon>
        <taxon>Mermithida</taxon>
        <taxon>Mermithoidea</taxon>
        <taxon>Mermithidae</taxon>
        <taxon>Romanomermis</taxon>
    </lineage>
</organism>
<reference evidence="2" key="1">
    <citation type="submission" date="2022-11" db="UniProtKB">
        <authorList>
            <consortium name="WormBaseParasite"/>
        </authorList>
    </citation>
    <scope>IDENTIFICATION</scope>
</reference>
<evidence type="ECO:0000313" key="1">
    <source>
        <dbReference type="Proteomes" id="UP000887565"/>
    </source>
</evidence>
<dbReference type="WBParaSite" id="nRc.2.0.1.t37155-RA">
    <property type="protein sequence ID" value="nRc.2.0.1.t37155-RA"/>
    <property type="gene ID" value="nRc.2.0.1.g37155"/>
</dbReference>
<keyword evidence="1" id="KW-1185">Reference proteome</keyword>